<dbReference type="SUPFAM" id="SSF53756">
    <property type="entry name" value="UDP-Glycosyltransferase/glycogen phosphorylase"/>
    <property type="match status" value="1"/>
</dbReference>
<accession>A0A645ES52</accession>
<dbReference type="Gene3D" id="3.40.50.12580">
    <property type="match status" value="1"/>
</dbReference>
<dbReference type="InterPro" id="IPR007554">
    <property type="entry name" value="Glycerophosphate_synth"/>
</dbReference>
<protein>
    <submittedName>
        <fullName evidence="1">Teichoic acid ribitol-phosphate polymerase TarK</fullName>
        <ecNumber evidence="1">2.7.8.14</ecNumber>
    </submittedName>
</protein>
<dbReference type="InterPro" id="IPR043148">
    <property type="entry name" value="TagF_C"/>
</dbReference>
<sequence length="143" mass="16832">MPEDFELLVRLHPQIHDNLSFERATNVTDYENVNELLCASDILITDYSSICMEFSLLQKPMLFFAFDKDYYCGARNFYFDYESYVPGKVVSTMEALIQALKNDDFETEKQEKFREKNFDFYDNKSADRLVDFLLNNSEGCDSQ</sequence>
<dbReference type="InterPro" id="IPR051612">
    <property type="entry name" value="Teichoic_Acid_Biosynth"/>
</dbReference>
<dbReference type="EMBL" id="VSSQ01050158">
    <property type="protein sequence ID" value="MPN04230.1"/>
    <property type="molecule type" value="Genomic_DNA"/>
</dbReference>
<dbReference type="GO" id="GO:0047355">
    <property type="term" value="F:CDP-glycerol glycerophosphotransferase activity"/>
    <property type="evidence" value="ECO:0007669"/>
    <property type="project" value="InterPro"/>
</dbReference>
<dbReference type="GO" id="GO:0016020">
    <property type="term" value="C:membrane"/>
    <property type="evidence" value="ECO:0007669"/>
    <property type="project" value="InterPro"/>
</dbReference>
<dbReference type="PANTHER" id="PTHR37316:SF2">
    <property type="entry name" value="TEICHOIC ACID RIBITOL-PHOSPHATE POLYMERASE TARK"/>
    <property type="match status" value="1"/>
</dbReference>
<organism evidence="1">
    <name type="scientific">bioreactor metagenome</name>
    <dbReference type="NCBI Taxonomy" id="1076179"/>
    <lineage>
        <taxon>unclassified sequences</taxon>
        <taxon>metagenomes</taxon>
        <taxon>ecological metagenomes</taxon>
    </lineage>
</organism>
<proteinExistence type="predicted"/>
<dbReference type="PANTHER" id="PTHR37316">
    <property type="entry name" value="TEICHOIC ACID GLYCEROL-PHOSPHATE PRIMASE"/>
    <property type="match status" value="1"/>
</dbReference>
<comment type="caution">
    <text evidence="1">The sequence shown here is derived from an EMBL/GenBank/DDBJ whole genome shotgun (WGS) entry which is preliminary data.</text>
</comment>
<gene>
    <name evidence="1" type="primary">tarK</name>
    <name evidence="1" type="ORF">SDC9_151466</name>
</gene>
<evidence type="ECO:0000313" key="1">
    <source>
        <dbReference type="EMBL" id="MPN04230.1"/>
    </source>
</evidence>
<dbReference type="AlphaFoldDB" id="A0A645ES52"/>
<dbReference type="GO" id="GO:0047356">
    <property type="term" value="F:CDP-ribitol ribitolphosphotransferase activity"/>
    <property type="evidence" value="ECO:0007669"/>
    <property type="project" value="UniProtKB-EC"/>
</dbReference>
<name>A0A645ES52_9ZZZZ</name>
<reference evidence="1" key="1">
    <citation type="submission" date="2019-08" db="EMBL/GenBank/DDBJ databases">
        <authorList>
            <person name="Kucharzyk K."/>
            <person name="Murdoch R.W."/>
            <person name="Higgins S."/>
            <person name="Loffler F."/>
        </authorList>
    </citation>
    <scope>NUCLEOTIDE SEQUENCE</scope>
</reference>
<keyword evidence="1" id="KW-0808">Transferase</keyword>
<dbReference type="EC" id="2.7.8.14" evidence="1"/>
<dbReference type="Pfam" id="PF04464">
    <property type="entry name" value="Glyphos_transf"/>
    <property type="match status" value="1"/>
</dbReference>